<evidence type="ECO:0000313" key="2">
    <source>
        <dbReference type="Proteomes" id="UP000034098"/>
    </source>
</evidence>
<protein>
    <submittedName>
        <fullName evidence="1">Uncharacterized protein</fullName>
    </submittedName>
</protein>
<name>A0A0M2HJE6_MICTR</name>
<sequence>MSWNEISSTVRMLSLLGRIRPEMFDVFPPHSHRAHLVSRFDAVALNPQPLPPRWMLAASELSGYIAEAVLEADLRGEDQPGWVTEVVDDWCGTGWPRRLPIPLPGPRGEGPQPEPWDVAAAQITGAVAFASLASRLAGGHAQASFAKMAESLAEASSREM</sequence>
<gene>
    <name evidence="1" type="ORF">RS82_00853</name>
</gene>
<reference evidence="1 2" key="1">
    <citation type="submission" date="2015-02" db="EMBL/GenBank/DDBJ databases">
        <title>Draft genome sequences of ten Microbacterium spp. with emphasis on heavy metal contaminated environments.</title>
        <authorList>
            <person name="Corretto E."/>
        </authorList>
    </citation>
    <scope>NUCLEOTIDE SEQUENCE [LARGE SCALE GENOMIC DNA]</scope>
    <source>
        <strain evidence="1 2">DSM 8608</strain>
    </source>
</reference>
<proteinExistence type="predicted"/>
<keyword evidence="2" id="KW-1185">Reference proteome</keyword>
<comment type="caution">
    <text evidence="1">The sequence shown here is derived from an EMBL/GenBank/DDBJ whole genome shotgun (WGS) entry which is preliminary data.</text>
</comment>
<dbReference type="OrthoDB" id="4843510at2"/>
<dbReference type="AlphaFoldDB" id="A0A0M2HJE6"/>
<dbReference type="PATRIC" id="fig|69370.6.peg.878"/>
<evidence type="ECO:0000313" key="1">
    <source>
        <dbReference type="EMBL" id="KJL44459.1"/>
    </source>
</evidence>
<dbReference type="EMBL" id="JYJA01000026">
    <property type="protein sequence ID" value="KJL44459.1"/>
    <property type="molecule type" value="Genomic_DNA"/>
</dbReference>
<organism evidence="1 2">
    <name type="scientific">Microbacterium trichothecenolyticum</name>
    <name type="common">Aureobacterium trichothecenolyticum</name>
    <dbReference type="NCBI Taxonomy" id="69370"/>
    <lineage>
        <taxon>Bacteria</taxon>
        <taxon>Bacillati</taxon>
        <taxon>Actinomycetota</taxon>
        <taxon>Actinomycetes</taxon>
        <taxon>Micrococcales</taxon>
        <taxon>Microbacteriaceae</taxon>
        <taxon>Microbacterium</taxon>
    </lineage>
</organism>
<dbReference type="RefSeq" id="WP_045297125.1">
    <property type="nucleotide sequence ID" value="NZ_JYJA01000026.1"/>
</dbReference>
<accession>A0A0M2HJE6</accession>
<dbReference type="Proteomes" id="UP000034098">
    <property type="component" value="Unassembled WGS sequence"/>
</dbReference>